<dbReference type="CDD" id="cd01948">
    <property type="entry name" value="EAL"/>
    <property type="match status" value="1"/>
</dbReference>
<feature type="domain" description="PAS" evidence="2">
    <location>
        <begin position="321"/>
        <end position="375"/>
    </location>
</feature>
<dbReference type="Pfam" id="PF00990">
    <property type="entry name" value="GGDEF"/>
    <property type="match status" value="1"/>
</dbReference>
<dbReference type="Gene3D" id="3.20.20.450">
    <property type="entry name" value="EAL domain"/>
    <property type="match status" value="1"/>
</dbReference>
<dbReference type="PROSITE" id="PS50112">
    <property type="entry name" value="PAS"/>
    <property type="match status" value="2"/>
</dbReference>
<dbReference type="InterPro" id="IPR029787">
    <property type="entry name" value="Nucleotide_cyclase"/>
</dbReference>
<dbReference type="EMBL" id="JAUSWL010000002">
    <property type="protein sequence ID" value="MDQ0542716.1"/>
    <property type="molecule type" value="Genomic_DNA"/>
</dbReference>
<proteinExistence type="predicted"/>
<dbReference type="SMART" id="SM00052">
    <property type="entry name" value="EAL"/>
    <property type="match status" value="1"/>
</dbReference>
<gene>
    <name evidence="6" type="ORF">QO001_001634</name>
</gene>
<evidence type="ECO:0000256" key="1">
    <source>
        <dbReference type="ARBA" id="ARBA00051114"/>
    </source>
</evidence>
<evidence type="ECO:0000259" key="5">
    <source>
        <dbReference type="PROSITE" id="PS50887"/>
    </source>
</evidence>
<evidence type="ECO:0000259" key="2">
    <source>
        <dbReference type="PROSITE" id="PS50112"/>
    </source>
</evidence>
<comment type="caution">
    <text evidence="6">The sequence shown here is derived from an EMBL/GenBank/DDBJ whole genome shotgun (WGS) entry which is preliminary data.</text>
</comment>
<dbReference type="FunFam" id="3.20.20.450:FF:000001">
    <property type="entry name" value="Cyclic di-GMP phosphodiesterase yahA"/>
    <property type="match status" value="1"/>
</dbReference>
<dbReference type="InterPro" id="IPR013656">
    <property type="entry name" value="PAS_4"/>
</dbReference>
<dbReference type="PROSITE" id="PS50887">
    <property type="entry name" value="GGDEF"/>
    <property type="match status" value="1"/>
</dbReference>
<dbReference type="Pfam" id="PF13426">
    <property type="entry name" value="PAS_9"/>
    <property type="match status" value="1"/>
</dbReference>
<dbReference type="InterPro" id="IPR000014">
    <property type="entry name" value="PAS"/>
</dbReference>
<dbReference type="SUPFAM" id="SSF141868">
    <property type="entry name" value="EAL domain-like"/>
    <property type="match status" value="1"/>
</dbReference>
<dbReference type="PANTHER" id="PTHR44757:SF2">
    <property type="entry name" value="BIOFILM ARCHITECTURE MAINTENANCE PROTEIN MBAA"/>
    <property type="match status" value="1"/>
</dbReference>
<dbReference type="FunFam" id="3.30.70.270:FF:000001">
    <property type="entry name" value="Diguanylate cyclase domain protein"/>
    <property type="match status" value="1"/>
</dbReference>
<feature type="domain" description="PAC" evidence="3">
    <location>
        <begin position="521"/>
        <end position="573"/>
    </location>
</feature>
<evidence type="ECO:0000313" key="6">
    <source>
        <dbReference type="EMBL" id="MDQ0542716.1"/>
    </source>
</evidence>
<comment type="catalytic activity">
    <reaction evidence="1">
        <text>3',3'-c-di-GMP + H2O = 5'-phosphoguanylyl(3'-&gt;5')guanosine + H(+)</text>
        <dbReference type="Rhea" id="RHEA:24902"/>
        <dbReference type="ChEBI" id="CHEBI:15377"/>
        <dbReference type="ChEBI" id="CHEBI:15378"/>
        <dbReference type="ChEBI" id="CHEBI:58754"/>
        <dbReference type="ChEBI" id="CHEBI:58805"/>
        <dbReference type="EC" id="3.1.4.52"/>
    </reaction>
    <physiologicalReaction direction="left-to-right" evidence="1">
        <dbReference type="Rhea" id="RHEA:24903"/>
    </physiologicalReaction>
</comment>
<dbReference type="CDD" id="cd00130">
    <property type="entry name" value="PAS"/>
    <property type="match status" value="2"/>
</dbReference>
<feature type="domain" description="GGDEF" evidence="5">
    <location>
        <begin position="605"/>
        <end position="738"/>
    </location>
</feature>
<dbReference type="GO" id="GO:0071732">
    <property type="term" value="P:cellular response to nitric oxide"/>
    <property type="evidence" value="ECO:0007669"/>
    <property type="project" value="UniProtKB-ARBA"/>
</dbReference>
<dbReference type="SUPFAM" id="SSF55073">
    <property type="entry name" value="Nucleotide cyclase"/>
    <property type="match status" value="1"/>
</dbReference>
<dbReference type="Pfam" id="PF00563">
    <property type="entry name" value="EAL"/>
    <property type="match status" value="1"/>
</dbReference>
<dbReference type="InterPro" id="IPR001610">
    <property type="entry name" value="PAC"/>
</dbReference>
<evidence type="ECO:0000313" key="7">
    <source>
        <dbReference type="Proteomes" id="UP001223420"/>
    </source>
</evidence>
<dbReference type="PROSITE" id="PS50113">
    <property type="entry name" value="PAC"/>
    <property type="match status" value="1"/>
</dbReference>
<accession>A0AAJ1TL36</accession>
<evidence type="ECO:0000259" key="4">
    <source>
        <dbReference type="PROSITE" id="PS50883"/>
    </source>
</evidence>
<dbReference type="InterPro" id="IPR035919">
    <property type="entry name" value="EAL_sf"/>
</dbReference>
<evidence type="ECO:0000259" key="3">
    <source>
        <dbReference type="PROSITE" id="PS50113"/>
    </source>
</evidence>
<dbReference type="SMART" id="SM00091">
    <property type="entry name" value="PAS"/>
    <property type="match status" value="3"/>
</dbReference>
<dbReference type="InterPro" id="IPR000160">
    <property type="entry name" value="GGDEF_dom"/>
</dbReference>
<sequence>MRIFARTHDLRDIASRLIAAVFVTDPIGYSEIFSEFGQRSFARIRQNALRAMSPQTKQRPPGLAGSAAHILSQRWHAARKPGMALPPYEEIALGSLGRFADGTVLVRLDGPDLVHLQTASAVATWLEGTPRHAAGHQRSDCARLLDQIVRRALRTGQPERQVASRVENGIVEVHEILALPLHTHWGFPVALVHVSEPQTRSSLIEQVYQSTREGVLALAPVRDADGQLCDLQIVTLNAGAAQLMRRSLDSLLWQHLSEVYMGHHAQEITARLFRVVENGGSDNFELEFIGDDAESYLKIAVAPLGDLLVVTLVDITELRTREASFRMLFEANPVPMWVLDAGSLRFLDVNTAAVEHYGYSRDRFLAMTAHDIRPEADRAELQIVFANRTKPYDGERIWRHCKADGSVIQILPYVRPLMLRGRPAVLAASIDVTERQLAEAELRRTRSFLDTVIENIPAMLYVQDAVDHRLLLVNRACEALLGVPRDELIGGPSHALFQHTTARAVLDQDAALFRASGRDAIVEERQFETRGNGTRLLHVKKLAVSDEEGRPQYLLGIAEDVTERRAVEARIAHMAHHDPLTDLPNRACFRERLSDALERQHRHAEPAAVLCLDLDGFKAVNDTLGHAAGDALLRAVADRLRHCVREEDLVARFGGDEFAILQASAPSPEAAGQLAARLVECLAQPFSIIGQKVVIGASLGIAMLPGDGTTPDLLLNNADLALYQAKAERRGTFRFFEPEMNARIQARRTLERELREALNTGALELFYQPLLNLRENRINACEALLRWRHPERGFVSPAEFIPIAEETGLIAPIGEWVLREACREAATWPGEIKVAVNLSPVQFRQQSLVPAVVSALANAGLDPSRLELEITESVLLADSDANLAVLHRLRNLGVRIAMDDFGTGYSSLSYLRTFPFDKIKIDQSFVRELGVNRHCAAIVRAVAGLGADLGITTVAEGVETAAQRDHLQHEGCDEMQGYLFSRPLPVADLRQLIAATEQAARAA</sequence>
<dbReference type="PROSITE" id="PS50883">
    <property type="entry name" value="EAL"/>
    <property type="match status" value="1"/>
</dbReference>
<protein>
    <submittedName>
        <fullName evidence="6">Diguanylate cyclase (GGDEF)-like protein/PAS domain S-box-containing protein</fullName>
    </submittedName>
</protein>
<name>A0AAJ1TL36_9HYPH</name>
<dbReference type="Gene3D" id="3.30.70.270">
    <property type="match status" value="1"/>
</dbReference>
<dbReference type="NCBIfam" id="TIGR00229">
    <property type="entry name" value="sensory_box"/>
    <property type="match status" value="2"/>
</dbReference>
<dbReference type="Pfam" id="PF08448">
    <property type="entry name" value="PAS_4"/>
    <property type="match status" value="1"/>
</dbReference>
<dbReference type="InterPro" id="IPR000700">
    <property type="entry name" value="PAS-assoc_C"/>
</dbReference>
<dbReference type="NCBIfam" id="TIGR00254">
    <property type="entry name" value="GGDEF"/>
    <property type="match status" value="1"/>
</dbReference>
<dbReference type="SMART" id="SM00267">
    <property type="entry name" value="GGDEF"/>
    <property type="match status" value="1"/>
</dbReference>
<dbReference type="Proteomes" id="UP001223420">
    <property type="component" value="Unassembled WGS sequence"/>
</dbReference>
<dbReference type="Gene3D" id="3.30.450.20">
    <property type="entry name" value="PAS domain"/>
    <property type="match status" value="3"/>
</dbReference>
<dbReference type="Pfam" id="PF13188">
    <property type="entry name" value="PAS_8"/>
    <property type="match status" value="1"/>
</dbReference>
<dbReference type="AlphaFoldDB" id="A0AAJ1TL36"/>
<dbReference type="InterPro" id="IPR035965">
    <property type="entry name" value="PAS-like_dom_sf"/>
</dbReference>
<dbReference type="RefSeq" id="WP_143739264.1">
    <property type="nucleotide sequence ID" value="NZ_JAJALK010000003.1"/>
</dbReference>
<feature type="domain" description="PAS" evidence="2">
    <location>
        <begin position="445"/>
        <end position="490"/>
    </location>
</feature>
<dbReference type="InterPro" id="IPR001633">
    <property type="entry name" value="EAL_dom"/>
</dbReference>
<dbReference type="PANTHER" id="PTHR44757">
    <property type="entry name" value="DIGUANYLATE CYCLASE DGCP"/>
    <property type="match status" value="1"/>
</dbReference>
<dbReference type="InterPro" id="IPR043128">
    <property type="entry name" value="Rev_trsase/Diguanyl_cyclase"/>
</dbReference>
<dbReference type="SMART" id="SM00086">
    <property type="entry name" value="PAC"/>
    <property type="match status" value="2"/>
</dbReference>
<feature type="domain" description="EAL" evidence="4">
    <location>
        <begin position="747"/>
        <end position="997"/>
    </location>
</feature>
<dbReference type="InterPro" id="IPR052155">
    <property type="entry name" value="Biofilm_reg_signaling"/>
</dbReference>
<organism evidence="6 7">
    <name type="scientific">Methylobacterium brachiatum</name>
    <dbReference type="NCBI Taxonomy" id="269660"/>
    <lineage>
        <taxon>Bacteria</taxon>
        <taxon>Pseudomonadati</taxon>
        <taxon>Pseudomonadota</taxon>
        <taxon>Alphaproteobacteria</taxon>
        <taxon>Hyphomicrobiales</taxon>
        <taxon>Methylobacteriaceae</taxon>
        <taxon>Methylobacterium</taxon>
    </lineage>
</organism>
<dbReference type="GO" id="GO:0071111">
    <property type="term" value="F:cyclic-guanylate-specific phosphodiesterase activity"/>
    <property type="evidence" value="ECO:0007669"/>
    <property type="project" value="UniProtKB-EC"/>
</dbReference>
<reference evidence="6" key="1">
    <citation type="submission" date="2023-07" db="EMBL/GenBank/DDBJ databases">
        <title>Genomic Encyclopedia of Type Strains, Phase IV (KMG-IV): sequencing the most valuable type-strain genomes for metagenomic binning, comparative biology and taxonomic classification.</title>
        <authorList>
            <person name="Goeker M."/>
        </authorList>
    </citation>
    <scope>NUCLEOTIDE SEQUENCE</scope>
    <source>
        <strain evidence="6">DSM 19569</strain>
    </source>
</reference>
<dbReference type="CDD" id="cd01949">
    <property type="entry name" value="GGDEF"/>
    <property type="match status" value="1"/>
</dbReference>
<dbReference type="SUPFAM" id="SSF55785">
    <property type="entry name" value="PYP-like sensor domain (PAS domain)"/>
    <property type="match status" value="3"/>
</dbReference>